<gene>
    <name evidence="2" type="ORF">ACFOGP_22355</name>
</gene>
<keyword evidence="1" id="KW-1133">Transmembrane helix</keyword>
<evidence type="ECO:0000313" key="2">
    <source>
        <dbReference type="EMBL" id="MFC3145480.1"/>
    </source>
</evidence>
<dbReference type="Pfam" id="PF10011">
    <property type="entry name" value="DUF2254"/>
    <property type="match status" value="1"/>
</dbReference>
<dbReference type="Proteomes" id="UP001595632">
    <property type="component" value="Unassembled WGS sequence"/>
</dbReference>
<protein>
    <submittedName>
        <fullName evidence="2">DUF2254 domain-containing protein</fullName>
    </submittedName>
</protein>
<proteinExistence type="predicted"/>
<accession>A0ABV7GZ48</accession>
<name>A0ABV7GZ48_9RHOB</name>
<comment type="caution">
    <text evidence="2">The sequence shown here is derived from an EMBL/GenBank/DDBJ whole genome shotgun (WGS) entry which is preliminary data.</text>
</comment>
<evidence type="ECO:0000313" key="3">
    <source>
        <dbReference type="Proteomes" id="UP001595632"/>
    </source>
</evidence>
<keyword evidence="3" id="KW-1185">Reference proteome</keyword>
<feature type="transmembrane region" description="Helical" evidence="1">
    <location>
        <begin position="133"/>
        <end position="155"/>
    </location>
</feature>
<sequence>MLSKRLWKLLQLSRKIWVRVTLIALLAVIAVAASSPLGRLIPDEIADRLGAEAVLPVLNVLASSMLAVVTFSLSVMVSSFQAASSQVTPRAHRLLLEDTTTQTVLATFLGAFIFALLALVLFRAGFYGGHASVVIFAFTVLVIALVVIAILRWIAHLSRLGSMDETMQMLENRVRRTMENHRKWPGLGAKCYDTYEKIPTGAVPVPASEGGYVRHIDVAALQSSVEKADCRVWLHAIPGDWVGEGEALAYLNHASEPAAEAVRDAYVFSPLRNFDQDPRFGLFVIAEVAERALSPGVNDPGTAIEVLARMERLLSRYSPDKVVAEEPDYDNIRVRRLPEADLIDEAYTMIARDGAAMVEVSTRLLGTLRRLARSRDAELSAAARELAKYALAAAEDAMSREHDLKRLHAAVEGWGGFSREEEPEPKVIQRS</sequence>
<keyword evidence="1" id="KW-0812">Transmembrane</keyword>
<feature type="transmembrane region" description="Helical" evidence="1">
    <location>
        <begin position="104"/>
        <end position="127"/>
    </location>
</feature>
<keyword evidence="1" id="KW-0472">Membrane</keyword>
<dbReference type="InterPro" id="IPR018723">
    <property type="entry name" value="DUF2254_membrane"/>
</dbReference>
<feature type="transmembrane region" description="Helical" evidence="1">
    <location>
        <begin position="58"/>
        <end position="83"/>
    </location>
</feature>
<organism evidence="2 3">
    <name type="scientific">Psychromarinibacter halotolerans</name>
    <dbReference type="NCBI Taxonomy" id="1775175"/>
    <lineage>
        <taxon>Bacteria</taxon>
        <taxon>Pseudomonadati</taxon>
        <taxon>Pseudomonadota</taxon>
        <taxon>Alphaproteobacteria</taxon>
        <taxon>Rhodobacterales</taxon>
        <taxon>Paracoccaceae</taxon>
        <taxon>Psychromarinibacter</taxon>
    </lineage>
</organism>
<reference evidence="3" key="1">
    <citation type="journal article" date="2019" name="Int. J. Syst. Evol. Microbiol.">
        <title>The Global Catalogue of Microorganisms (GCM) 10K type strain sequencing project: providing services to taxonomists for standard genome sequencing and annotation.</title>
        <authorList>
            <consortium name="The Broad Institute Genomics Platform"/>
            <consortium name="The Broad Institute Genome Sequencing Center for Infectious Disease"/>
            <person name="Wu L."/>
            <person name="Ma J."/>
        </authorList>
    </citation>
    <scope>NUCLEOTIDE SEQUENCE [LARGE SCALE GENOMIC DNA]</scope>
    <source>
        <strain evidence="3">KCTC 52366</strain>
    </source>
</reference>
<evidence type="ECO:0000256" key="1">
    <source>
        <dbReference type="SAM" id="Phobius"/>
    </source>
</evidence>
<dbReference type="RefSeq" id="WP_275632437.1">
    <property type="nucleotide sequence ID" value="NZ_JARGYD010000003.1"/>
</dbReference>
<dbReference type="EMBL" id="JBHRTB010000010">
    <property type="protein sequence ID" value="MFC3145480.1"/>
    <property type="molecule type" value="Genomic_DNA"/>
</dbReference>